<evidence type="ECO:0000256" key="3">
    <source>
        <dbReference type="ARBA" id="ARBA00022448"/>
    </source>
</evidence>
<evidence type="ECO:0000313" key="15">
    <source>
        <dbReference type="EMBL" id="KAK2143239.1"/>
    </source>
</evidence>
<dbReference type="EMBL" id="JAODUP010000860">
    <property type="protein sequence ID" value="KAK2143239.1"/>
    <property type="molecule type" value="Genomic_DNA"/>
</dbReference>
<dbReference type="Pfam" id="PF00153">
    <property type="entry name" value="Mito_carr"/>
    <property type="match status" value="3"/>
</dbReference>
<name>A0AAD9IYW0_9ANNE</name>
<dbReference type="AlphaFoldDB" id="A0AAD9IYW0"/>
<keyword evidence="6" id="KW-1133">Transmembrane helix</keyword>
<dbReference type="Gene3D" id="1.50.40.10">
    <property type="entry name" value="Mitochondrial carrier domain"/>
    <property type="match status" value="1"/>
</dbReference>
<keyword evidence="7" id="KW-0496">Mitochondrion</keyword>
<evidence type="ECO:0000256" key="1">
    <source>
        <dbReference type="ARBA" id="ARBA00004225"/>
    </source>
</evidence>
<evidence type="ECO:0000256" key="2">
    <source>
        <dbReference type="ARBA" id="ARBA00006375"/>
    </source>
</evidence>
<dbReference type="GO" id="GO:0015093">
    <property type="term" value="F:ferrous iron transmembrane transporter activity"/>
    <property type="evidence" value="ECO:0007669"/>
    <property type="project" value="TreeGrafter"/>
</dbReference>
<keyword evidence="4" id="KW-0408">Iron</keyword>
<feature type="repeat" description="Solcar" evidence="13">
    <location>
        <begin position="180"/>
        <end position="272"/>
    </location>
</feature>
<comment type="function">
    <text evidence="9">Mitochondrial iron transporter that specifically mediates iron uptake in developing erythroid cells, thereby playing an essential role in heme biosynthesis.</text>
</comment>
<dbReference type="GO" id="GO:0031966">
    <property type="term" value="C:mitochondrial membrane"/>
    <property type="evidence" value="ECO:0007669"/>
    <property type="project" value="UniProtKB-SubCell"/>
</dbReference>
<proteinExistence type="inferred from homology"/>
<dbReference type="PROSITE" id="PS50920">
    <property type="entry name" value="SOLCAR"/>
    <property type="match status" value="2"/>
</dbReference>
<dbReference type="PANTHER" id="PTHR45758:SF4">
    <property type="entry name" value="MITOFERRIN-1"/>
    <property type="match status" value="1"/>
</dbReference>
<dbReference type="InterPro" id="IPR018108">
    <property type="entry name" value="MCP_transmembrane"/>
</dbReference>
<sequence length="301" mass="33612">MEEDDYESLPPTSTVITHMVAGAAAGIMEHSVMYPVDCIKTRMQCLVPDPKANYRNMADAFYRIVRYEGVGNTLRGIKVMMYGAGPAHALYFACYEKLKATLSRKGQSNHLAHVVKQRMQVFGSPYKNCMECGRRVMCGEGVRAFYRSYTTQLTLNIPFQSLHFVVYEICQDKINPERHYSPLSHTVSGGLAGAVAAAATTPLDVCKTLLNTQERCAIRRGRTSIRGLIEASQAVYRFQGIAGFFRGMVPRIIHQMPSTAISWSVYEFFKFFLTNQQQQASCDGYLSATSHVPVLTAETPD</sequence>
<keyword evidence="3 14" id="KW-0813">Transport</keyword>
<keyword evidence="5 13" id="KW-0812">Transmembrane</keyword>
<evidence type="ECO:0000256" key="14">
    <source>
        <dbReference type="RuleBase" id="RU000488"/>
    </source>
</evidence>
<comment type="similarity">
    <text evidence="2 14">Belongs to the mitochondrial carrier (TC 2.A.29) family.</text>
</comment>
<dbReference type="GO" id="GO:0048250">
    <property type="term" value="P:iron import into the mitochondrion"/>
    <property type="evidence" value="ECO:0007669"/>
    <property type="project" value="TreeGrafter"/>
</dbReference>
<dbReference type="FunFam" id="1.50.40.10:FF:000027">
    <property type="entry name" value="mitoferrin-2 isoform X1"/>
    <property type="match status" value="1"/>
</dbReference>
<evidence type="ECO:0000256" key="4">
    <source>
        <dbReference type="ARBA" id="ARBA00022496"/>
    </source>
</evidence>
<evidence type="ECO:0000256" key="12">
    <source>
        <dbReference type="ARBA" id="ARBA00041894"/>
    </source>
</evidence>
<evidence type="ECO:0000256" key="8">
    <source>
        <dbReference type="ARBA" id="ARBA00023136"/>
    </source>
</evidence>
<evidence type="ECO:0000256" key="5">
    <source>
        <dbReference type="ARBA" id="ARBA00022692"/>
    </source>
</evidence>
<comment type="caution">
    <text evidence="15">The sequence shown here is derived from an EMBL/GenBank/DDBJ whole genome shotgun (WGS) entry which is preliminary data.</text>
</comment>
<dbReference type="SUPFAM" id="SSF103506">
    <property type="entry name" value="Mitochondrial carrier"/>
    <property type="match status" value="1"/>
</dbReference>
<evidence type="ECO:0000256" key="6">
    <source>
        <dbReference type="ARBA" id="ARBA00022989"/>
    </source>
</evidence>
<keyword evidence="4" id="KW-0410">Iron transport</keyword>
<evidence type="ECO:0000256" key="7">
    <source>
        <dbReference type="ARBA" id="ARBA00023128"/>
    </source>
</evidence>
<gene>
    <name evidence="15" type="ORF">LSH36_860g00043</name>
</gene>
<evidence type="ECO:0000256" key="13">
    <source>
        <dbReference type="PROSITE-ProRule" id="PRU00282"/>
    </source>
</evidence>
<evidence type="ECO:0000256" key="10">
    <source>
        <dbReference type="ARBA" id="ARBA00040418"/>
    </source>
</evidence>
<keyword evidence="8 13" id="KW-0472">Membrane</keyword>
<organism evidence="15 16">
    <name type="scientific">Paralvinella palmiformis</name>
    <dbReference type="NCBI Taxonomy" id="53620"/>
    <lineage>
        <taxon>Eukaryota</taxon>
        <taxon>Metazoa</taxon>
        <taxon>Spiralia</taxon>
        <taxon>Lophotrochozoa</taxon>
        <taxon>Annelida</taxon>
        <taxon>Polychaeta</taxon>
        <taxon>Sedentaria</taxon>
        <taxon>Canalipalpata</taxon>
        <taxon>Terebellida</taxon>
        <taxon>Terebelliformia</taxon>
        <taxon>Alvinellidae</taxon>
        <taxon>Paralvinella</taxon>
    </lineage>
</organism>
<feature type="repeat" description="Solcar" evidence="13">
    <location>
        <begin position="13"/>
        <end position="101"/>
    </location>
</feature>
<evidence type="ECO:0000256" key="9">
    <source>
        <dbReference type="ARBA" id="ARBA00037061"/>
    </source>
</evidence>
<accession>A0AAD9IYW0</accession>
<dbReference type="PANTHER" id="PTHR45758">
    <property type="entry name" value="MITOFERRIN-1-RELATED"/>
    <property type="match status" value="1"/>
</dbReference>
<reference evidence="15" key="1">
    <citation type="journal article" date="2023" name="Mol. Biol. Evol.">
        <title>Third-Generation Sequencing Reveals the Adaptive Role of the Epigenome in Three Deep-Sea Polychaetes.</title>
        <authorList>
            <person name="Perez M."/>
            <person name="Aroh O."/>
            <person name="Sun Y."/>
            <person name="Lan Y."/>
            <person name="Juniper S.K."/>
            <person name="Young C.R."/>
            <person name="Angers B."/>
            <person name="Qian P.Y."/>
        </authorList>
    </citation>
    <scope>NUCLEOTIDE SEQUENCE</scope>
    <source>
        <strain evidence="15">P08H-3</strain>
    </source>
</reference>
<evidence type="ECO:0000313" key="16">
    <source>
        <dbReference type="Proteomes" id="UP001208570"/>
    </source>
</evidence>
<keyword evidence="16" id="KW-1185">Reference proteome</keyword>
<comment type="subcellular location">
    <subcellularLocation>
        <location evidence="1">Mitochondrion membrane</location>
        <topology evidence="1">Multi-pass membrane protein</topology>
    </subcellularLocation>
</comment>
<keyword evidence="4" id="KW-0406">Ion transport</keyword>
<dbReference type="InterPro" id="IPR023395">
    <property type="entry name" value="MCP_dom_sf"/>
</dbReference>
<dbReference type="Proteomes" id="UP001208570">
    <property type="component" value="Unassembled WGS sequence"/>
</dbReference>
<protein>
    <recommendedName>
        <fullName evidence="10">Mitoferrin-1</fullName>
    </recommendedName>
    <alternativeName>
        <fullName evidence="11">Mitochondrial iron transporter 1</fullName>
    </alternativeName>
    <alternativeName>
        <fullName evidence="12">Solute carrier family 25 member 37</fullName>
    </alternativeName>
</protein>
<evidence type="ECO:0000256" key="11">
    <source>
        <dbReference type="ARBA" id="ARBA00041873"/>
    </source>
</evidence>